<gene>
    <name evidence="1" type="ORF">PFISCL1PPCAC_10478</name>
</gene>
<evidence type="ECO:0000313" key="1">
    <source>
        <dbReference type="EMBL" id="GMT19181.1"/>
    </source>
</evidence>
<dbReference type="AlphaFoldDB" id="A0AAV5VII1"/>
<evidence type="ECO:0008006" key="3">
    <source>
        <dbReference type="Google" id="ProtNLM"/>
    </source>
</evidence>
<keyword evidence="2" id="KW-1185">Reference proteome</keyword>
<comment type="caution">
    <text evidence="1">The sequence shown here is derived from an EMBL/GenBank/DDBJ whole genome shotgun (WGS) entry which is preliminary data.</text>
</comment>
<dbReference type="InterPro" id="IPR014848">
    <property type="entry name" value="Rgp1"/>
</dbReference>
<dbReference type="PANTHER" id="PTHR12507">
    <property type="entry name" value="REDUCED GROWTH PHENOTYPE 1 RGP1, YEAST -RELATED"/>
    <property type="match status" value="1"/>
</dbReference>
<name>A0AAV5VII1_9BILA</name>
<feature type="non-terminal residue" evidence="1">
    <location>
        <position position="1"/>
    </location>
</feature>
<dbReference type="Pfam" id="PF08737">
    <property type="entry name" value="Rgp1"/>
    <property type="match status" value="2"/>
</dbReference>
<reference evidence="1" key="1">
    <citation type="submission" date="2023-10" db="EMBL/GenBank/DDBJ databases">
        <title>Genome assembly of Pristionchus species.</title>
        <authorList>
            <person name="Yoshida K."/>
            <person name="Sommer R.J."/>
        </authorList>
    </citation>
    <scope>NUCLEOTIDE SEQUENCE</scope>
    <source>
        <strain evidence="1">RS5133</strain>
    </source>
</reference>
<accession>A0AAV5VII1</accession>
<dbReference type="EMBL" id="BTSY01000003">
    <property type="protein sequence ID" value="GMT19181.1"/>
    <property type="molecule type" value="Genomic_DNA"/>
</dbReference>
<proteinExistence type="predicted"/>
<protein>
    <recommendedName>
        <fullName evidence="3">Rgp1</fullName>
    </recommendedName>
</protein>
<dbReference type="Proteomes" id="UP001432322">
    <property type="component" value="Unassembled WGS sequence"/>
</dbReference>
<organism evidence="1 2">
    <name type="scientific">Pristionchus fissidentatus</name>
    <dbReference type="NCBI Taxonomy" id="1538716"/>
    <lineage>
        <taxon>Eukaryota</taxon>
        <taxon>Metazoa</taxon>
        <taxon>Ecdysozoa</taxon>
        <taxon>Nematoda</taxon>
        <taxon>Chromadorea</taxon>
        <taxon>Rhabditida</taxon>
        <taxon>Rhabditina</taxon>
        <taxon>Diplogasteromorpha</taxon>
        <taxon>Diplogasteroidea</taxon>
        <taxon>Neodiplogasteridae</taxon>
        <taxon>Pristionchus</taxon>
    </lineage>
</organism>
<sequence length="357" mass="39689">NSMSLNVSVSLDRKSSTYLTGETVTVEVRVENCGRNREILAWGSVQLTCDRTFGRRRTLEGTASTSISKGAANVFSSLPQVIFCDVDLLPGQTKTFPSKVTIPIHGMPPSFKGHFIRYTNRITVGVARIRSTVRMLHLPLRILSSVGDTKPCTPTDPFLAQTSTEPSMSELHTLAVDEMTAPRRPSVFSLTNERGKIATLTLFKKAFRLGEDVVGQISFAGSSVRTIQFTASLETMESLQEDKHGATPEPCISHVCKEDTECSSLSSTFFRLPLPMAFSPSFTTNDASFKWRLRFEFTISDPFEMEVHHELDNLYQAPMELVVDRLQWSCDLFVLPSTPFNIALTDESIFTPISISI</sequence>
<evidence type="ECO:0000313" key="2">
    <source>
        <dbReference type="Proteomes" id="UP001432322"/>
    </source>
</evidence>